<feature type="compositionally biased region" description="Low complexity" evidence="6">
    <location>
        <begin position="219"/>
        <end position="233"/>
    </location>
</feature>
<evidence type="ECO:0000313" key="9">
    <source>
        <dbReference type="Proteomes" id="UP000291469"/>
    </source>
</evidence>
<dbReference type="Pfam" id="PF00005">
    <property type="entry name" value="ABC_tran"/>
    <property type="match status" value="2"/>
</dbReference>
<evidence type="ECO:0000256" key="5">
    <source>
        <dbReference type="ARBA" id="ARBA00022970"/>
    </source>
</evidence>
<evidence type="ECO:0000256" key="6">
    <source>
        <dbReference type="SAM" id="MobiDB-lite"/>
    </source>
</evidence>
<sequence>MLSVSEVTVDFTGLRAVDHVSFEVAEGEILGLIGPNGAGKTTTFNVVSGLVRPTSGVITFRGEDIARLGPADRSRRGIGRTFQIVKPFGNLSVLDNVVVAALTRGQRVPTARDVAGDALRTLGLEEFAHSYARGLPLALRKRLELARALATDARLLLLDEIMGGLTPTEVNGTLDILRRLNGEGLTFLIIEHNMKAIMQLADRIVVLNHGAKLAEGTPRRSPTTRTSSPPTWASRRRTRPTAETPMALLEVQDIAVHYGDMCALSSVSLAVEEGEAVAVLGANAAGKTTLLRAISGLVPVTAGAIRFDGDDITADPPHERVERGLVQVPEGRMVFPFLSVLDNLRLGAHAARARDGEAETLELALELFPRLRERREQMAGSLSGGEQQMLALARALMTRPRLLMLDEPSLGLAPLLVREVMERVQDIHREGVTVLMVEQNVAQTLKLVDRGSVLENGVVAMSGSAEELSASDEVRRAYLGI</sequence>
<dbReference type="Proteomes" id="UP000291469">
    <property type="component" value="Chromosome"/>
</dbReference>
<evidence type="ECO:0000256" key="4">
    <source>
        <dbReference type="ARBA" id="ARBA00022840"/>
    </source>
</evidence>
<dbReference type="GO" id="GO:0016887">
    <property type="term" value="F:ATP hydrolysis activity"/>
    <property type="evidence" value="ECO:0007669"/>
    <property type="project" value="InterPro"/>
</dbReference>
<feature type="domain" description="ABC transporter" evidence="7">
    <location>
        <begin position="2"/>
        <end position="234"/>
    </location>
</feature>
<dbReference type="CDD" id="cd03224">
    <property type="entry name" value="ABC_TM1139_LivF_branched"/>
    <property type="match status" value="1"/>
</dbReference>
<dbReference type="InterPro" id="IPR017871">
    <property type="entry name" value="ABC_transporter-like_CS"/>
</dbReference>
<accession>A0A411YF14</accession>
<dbReference type="KEGG" id="erz:ER308_09620"/>
<dbReference type="PANTHER" id="PTHR43820">
    <property type="entry name" value="HIGH-AFFINITY BRANCHED-CHAIN AMINO ACID TRANSPORT ATP-BINDING PROTEIN LIVF"/>
    <property type="match status" value="1"/>
</dbReference>
<evidence type="ECO:0000259" key="7">
    <source>
        <dbReference type="PROSITE" id="PS50893"/>
    </source>
</evidence>
<protein>
    <submittedName>
        <fullName evidence="8">ATP-binding cassette domain-containing protein</fullName>
    </submittedName>
</protein>
<reference evidence="8 9" key="1">
    <citation type="submission" date="2019-01" db="EMBL/GenBank/DDBJ databases">
        <title>Egibacter rhizosphaerae EGI 80759T.</title>
        <authorList>
            <person name="Chen D.-D."/>
            <person name="Tian Y."/>
            <person name="Jiao J.-Y."/>
            <person name="Zhang X.-T."/>
            <person name="Zhang Y.-G."/>
            <person name="Zhang Y."/>
            <person name="Xiao M."/>
            <person name="Shu W.-S."/>
            <person name="Li W.-J."/>
        </authorList>
    </citation>
    <scope>NUCLEOTIDE SEQUENCE [LARGE SCALE GENOMIC DNA]</scope>
    <source>
        <strain evidence="8 9">EGI 80759</strain>
    </source>
</reference>
<feature type="domain" description="ABC transporter" evidence="7">
    <location>
        <begin position="249"/>
        <end position="481"/>
    </location>
</feature>
<keyword evidence="5" id="KW-0029">Amino-acid transport</keyword>
<evidence type="ECO:0000256" key="1">
    <source>
        <dbReference type="ARBA" id="ARBA00005417"/>
    </source>
</evidence>
<dbReference type="InterPro" id="IPR027417">
    <property type="entry name" value="P-loop_NTPase"/>
</dbReference>
<dbReference type="GO" id="GO:0015807">
    <property type="term" value="P:L-amino acid transport"/>
    <property type="evidence" value="ECO:0007669"/>
    <property type="project" value="TreeGrafter"/>
</dbReference>
<dbReference type="PROSITE" id="PS00211">
    <property type="entry name" value="ABC_TRANSPORTER_1"/>
    <property type="match status" value="1"/>
</dbReference>
<dbReference type="GO" id="GO:0015658">
    <property type="term" value="F:branched-chain amino acid transmembrane transporter activity"/>
    <property type="evidence" value="ECO:0007669"/>
    <property type="project" value="TreeGrafter"/>
</dbReference>
<evidence type="ECO:0000256" key="2">
    <source>
        <dbReference type="ARBA" id="ARBA00022448"/>
    </source>
</evidence>
<dbReference type="InterPro" id="IPR052156">
    <property type="entry name" value="BCAA_Transport_ATP-bd_LivF"/>
</dbReference>
<comment type="similarity">
    <text evidence="1">Belongs to the ABC transporter superfamily.</text>
</comment>
<gene>
    <name evidence="8" type="ORF">ER308_09620</name>
</gene>
<dbReference type="AlphaFoldDB" id="A0A411YF14"/>
<dbReference type="PROSITE" id="PS50893">
    <property type="entry name" value="ABC_TRANSPORTER_2"/>
    <property type="match status" value="2"/>
</dbReference>
<dbReference type="EMBL" id="CP036402">
    <property type="protein sequence ID" value="QBI19786.1"/>
    <property type="molecule type" value="Genomic_DNA"/>
</dbReference>
<proteinExistence type="inferred from homology"/>
<dbReference type="Gene3D" id="3.40.50.300">
    <property type="entry name" value="P-loop containing nucleotide triphosphate hydrolases"/>
    <property type="match status" value="2"/>
</dbReference>
<evidence type="ECO:0000256" key="3">
    <source>
        <dbReference type="ARBA" id="ARBA00022741"/>
    </source>
</evidence>
<dbReference type="CDD" id="cd03219">
    <property type="entry name" value="ABC_Mj1267_LivG_branched"/>
    <property type="match status" value="1"/>
</dbReference>
<dbReference type="OrthoDB" id="3396710at2"/>
<dbReference type="SMART" id="SM00382">
    <property type="entry name" value="AAA"/>
    <property type="match status" value="2"/>
</dbReference>
<keyword evidence="3" id="KW-0547">Nucleotide-binding</keyword>
<keyword evidence="4 8" id="KW-0067">ATP-binding</keyword>
<dbReference type="PANTHER" id="PTHR43820:SF4">
    <property type="entry name" value="HIGH-AFFINITY BRANCHED-CHAIN AMINO ACID TRANSPORT ATP-BINDING PROTEIN LIVF"/>
    <property type="match status" value="1"/>
</dbReference>
<dbReference type="GO" id="GO:0005524">
    <property type="term" value="F:ATP binding"/>
    <property type="evidence" value="ECO:0007669"/>
    <property type="project" value="UniProtKB-KW"/>
</dbReference>
<keyword evidence="9" id="KW-1185">Reference proteome</keyword>
<dbReference type="SUPFAM" id="SSF52540">
    <property type="entry name" value="P-loop containing nucleoside triphosphate hydrolases"/>
    <property type="match status" value="2"/>
</dbReference>
<dbReference type="InterPro" id="IPR003593">
    <property type="entry name" value="AAA+_ATPase"/>
</dbReference>
<feature type="region of interest" description="Disordered" evidence="6">
    <location>
        <begin position="214"/>
        <end position="241"/>
    </location>
</feature>
<organism evidence="8 9">
    <name type="scientific">Egibacter rhizosphaerae</name>
    <dbReference type="NCBI Taxonomy" id="1670831"/>
    <lineage>
        <taxon>Bacteria</taxon>
        <taxon>Bacillati</taxon>
        <taxon>Actinomycetota</taxon>
        <taxon>Nitriliruptoria</taxon>
        <taxon>Egibacterales</taxon>
        <taxon>Egibacteraceae</taxon>
        <taxon>Egibacter</taxon>
    </lineage>
</organism>
<keyword evidence="2" id="KW-0813">Transport</keyword>
<dbReference type="InterPro" id="IPR003439">
    <property type="entry name" value="ABC_transporter-like_ATP-bd"/>
</dbReference>
<name>A0A411YF14_9ACTN</name>
<evidence type="ECO:0000313" key="8">
    <source>
        <dbReference type="EMBL" id="QBI19786.1"/>
    </source>
</evidence>